<reference evidence="1" key="1">
    <citation type="submission" date="2014-11" db="EMBL/GenBank/DDBJ databases">
        <authorList>
            <person name="Amaro Gonzalez C."/>
        </authorList>
    </citation>
    <scope>NUCLEOTIDE SEQUENCE</scope>
</reference>
<proteinExistence type="predicted"/>
<accession>A0A0E9RFD4</accession>
<name>A0A0E9RFD4_ANGAN</name>
<dbReference type="AlphaFoldDB" id="A0A0E9RFD4"/>
<dbReference type="EMBL" id="GBXM01080798">
    <property type="protein sequence ID" value="JAH27779.1"/>
    <property type="molecule type" value="Transcribed_RNA"/>
</dbReference>
<evidence type="ECO:0000313" key="1">
    <source>
        <dbReference type="EMBL" id="JAH27779.1"/>
    </source>
</evidence>
<organism evidence="1">
    <name type="scientific">Anguilla anguilla</name>
    <name type="common">European freshwater eel</name>
    <name type="synonym">Muraena anguilla</name>
    <dbReference type="NCBI Taxonomy" id="7936"/>
    <lineage>
        <taxon>Eukaryota</taxon>
        <taxon>Metazoa</taxon>
        <taxon>Chordata</taxon>
        <taxon>Craniata</taxon>
        <taxon>Vertebrata</taxon>
        <taxon>Euteleostomi</taxon>
        <taxon>Actinopterygii</taxon>
        <taxon>Neopterygii</taxon>
        <taxon>Teleostei</taxon>
        <taxon>Anguilliformes</taxon>
        <taxon>Anguillidae</taxon>
        <taxon>Anguilla</taxon>
    </lineage>
</organism>
<protein>
    <submittedName>
        <fullName evidence="1">Uncharacterized protein</fullName>
    </submittedName>
</protein>
<reference evidence="1" key="2">
    <citation type="journal article" date="2015" name="Fish Shellfish Immunol.">
        <title>Early steps in the European eel (Anguilla anguilla)-Vibrio vulnificus interaction in the gills: Role of the RtxA13 toxin.</title>
        <authorList>
            <person name="Callol A."/>
            <person name="Pajuelo D."/>
            <person name="Ebbesson L."/>
            <person name="Teles M."/>
            <person name="MacKenzie S."/>
            <person name="Amaro C."/>
        </authorList>
    </citation>
    <scope>NUCLEOTIDE SEQUENCE</scope>
</reference>
<sequence>MCVVLKMHARAEDSPLSI</sequence>